<dbReference type="SUPFAM" id="SSF88659">
    <property type="entry name" value="Sigma3 and sigma4 domains of RNA polymerase sigma factors"/>
    <property type="match status" value="1"/>
</dbReference>
<organism evidence="7 8">
    <name type="scientific">Haloferula chungangensis</name>
    <dbReference type="NCBI Taxonomy" id="1048331"/>
    <lineage>
        <taxon>Bacteria</taxon>
        <taxon>Pseudomonadati</taxon>
        <taxon>Verrucomicrobiota</taxon>
        <taxon>Verrucomicrobiia</taxon>
        <taxon>Verrucomicrobiales</taxon>
        <taxon>Verrucomicrobiaceae</taxon>
        <taxon>Haloferula</taxon>
    </lineage>
</organism>
<evidence type="ECO:0000256" key="3">
    <source>
        <dbReference type="ARBA" id="ARBA00023082"/>
    </source>
</evidence>
<evidence type="ECO:0000256" key="2">
    <source>
        <dbReference type="ARBA" id="ARBA00023015"/>
    </source>
</evidence>
<dbReference type="RefSeq" id="WP_379714506.1">
    <property type="nucleotide sequence ID" value="NZ_JBHTBS010000009.1"/>
</dbReference>
<dbReference type="NCBIfam" id="TIGR02989">
    <property type="entry name" value="Sig-70_gvs1"/>
    <property type="match status" value="1"/>
</dbReference>
<keyword evidence="8" id="KW-1185">Reference proteome</keyword>
<gene>
    <name evidence="7" type="ORF">ACFQY0_16255</name>
</gene>
<dbReference type="SUPFAM" id="SSF88946">
    <property type="entry name" value="Sigma2 domain of RNA polymerase sigma factors"/>
    <property type="match status" value="1"/>
</dbReference>
<dbReference type="InterPro" id="IPR014331">
    <property type="entry name" value="RNA_pol_sigma70_ECF_RHOBA"/>
</dbReference>
<evidence type="ECO:0000313" key="7">
    <source>
        <dbReference type="EMBL" id="MFC7338749.1"/>
    </source>
</evidence>
<accession>A0ABW2LBP1</accession>
<evidence type="ECO:0000256" key="1">
    <source>
        <dbReference type="ARBA" id="ARBA00010641"/>
    </source>
</evidence>
<dbReference type="InterPro" id="IPR014284">
    <property type="entry name" value="RNA_pol_sigma-70_dom"/>
</dbReference>
<keyword evidence="5" id="KW-1133">Transmembrane helix</keyword>
<evidence type="ECO:0000256" key="4">
    <source>
        <dbReference type="ARBA" id="ARBA00023163"/>
    </source>
</evidence>
<dbReference type="NCBIfam" id="TIGR02937">
    <property type="entry name" value="sigma70-ECF"/>
    <property type="match status" value="1"/>
</dbReference>
<dbReference type="Pfam" id="PF04542">
    <property type="entry name" value="Sigma70_r2"/>
    <property type="match status" value="1"/>
</dbReference>
<protein>
    <submittedName>
        <fullName evidence="7">Sigma-70 family RNA polymerase sigma factor</fullName>
    </submittedName>
</protein>
<evidence type="ECO:0000259" key="6">
    <source>
        <dbReference type="Pfam" id="PF04542"/>
    </source>
</evidence>
<dbReference type="PANTHER" id="PTHR43133">
    <property type="entry name" value="RNA POLYMERASE ECF-TYPE SIGMA FACTO"/>
    <property type="match status" value="1"/>
</dbReference>
<dbReference type="Proteomes" id="UP001596472">
    <property type="component" value="Unassembled WGS sequence"/>
</dbReference>
<keyword evidence="3" id="KW-0731">Sigma factor</keyword>
<reference evidence="8" key="1">
    <citation type="journal article" date="2019" name="Int. J. Syst. Evol. Microbiol.">
        <title>The Global Catalogue of Microorganisms (GCM) 10K type strain sequencing project: providing services to taxonomists for standard genome sequencing and annotation.</title>
        <authorList>
            <consortium name="The Broad Institute Genomics Platform"/>
            <consortium name="The Broad Institute Genome Sequencing Center for Infectious Disease"/>
            <person name="Wu L."/>
            <person name="Ma J."/>
        </authorList>
    </citation>
    <scope>NUCLEOTIDE SEQUENCE [LARGE SCALE GENOMIC DNA]</scope>
    <source>
        <strain evidence="8">CGMCC 4.1467</strain>
    </source>
</reference>
<comment type="similarity">
    <text evidence="1">Belongs to the sigma-70 factor family. ECF subfamily.</text>
</comment>
<evidence type="ECO:0000313" key="8">
    <source>
        <dbReference type="Proteomes" id="UP001596472"/>
    </source>
</evidence>
<evidence type="ECO:0000256" key="5">
    <source>
        <dbReference type="SAM" id="Phobius"/>
    </source>
</evidence>
<feature type="transmembrane region" description="Helical" evidence="5">
    <location>
        <begin position="56"/>
        <end position="73"/>
    </location>
</feature>
<keyword evidence="5" id="KW-0812">Transmembrane</keyword>
<dbReference type="InterPro" id="IPR007627">
    <property type="entry name" value="RNA_pol_sigma70_r2"/>
</dbReference>
<dbReference type="Gene3D" id="1.10.10.10">
    <property type="entry name" value="Winged helix-like DNA-binding domain superfamily/Winged helix DNA-binding domain"/>
    <property type="match status" value="1"/>
</dbReference>
<dbReference type="PANTHER" id="PTHR43133:SF51">
    <property type="entry name" value="RNA POLYMERASE SIGMA FACTOR"/>
    <property type="match status" value="1"/>
</dbReference>
<dbReference type="Gene3D" id="1.10.1740.10">
    <property type="match status" value="1"/>
</dbReference>
<dbReference type="InterPro" id="IPR013324">
    <property type="entry name" value="RNA_pol_sigma_r3/r4-like"/>
</dbReference>
<keyword evidence="4" id="KW-0804">Transcription</keyword>
<dbReference type="InterPro" id="IPR013325">
    <property type="entry name" value="RNA_pol_sigma_r2"/>
</dbReference>
<comment type="caution">
    <text evidence="7">The sequence shown here is derived from an EMBL/GenBank/DDBJ whole genome shotgun (WGS) entry which is preliminary data.</text>
</comment>
<dbReference type="InterPro" id="IPR039425">
    <property type="entry name" value="RNA_pol_sigma-70-like"/>
</dbReference>
<keyword evidence="5" id="KW-0472">Membrane</keyword>
<keyword evidence="2" id="KW-0805">Transcription regulation</keyword>
<dbReference type="EMBL" id="JBHTBS010000009">
    <property type="protein sequence ID" value="MFC7338749.1"/>
    <property type="molecule type" value="Genomic_DNA"/>
</dbReference>
<feature type="domain" description="RNA polymerase sigma-70 region 2" evidence="6">
    <location>
        <begin position="15"/>
        <end position="81"/>
    </location>
</feature>
<sequence length="180" mass="20769">MAASASDTQEFIRLLTDHQEILRSYIYSQMPSCPDVRDILQEVNVVLWEKMSDFELGTNFGAWSCTVAYYVILNHRKKMRRDGFLIFNEELCQSLATESAKREPAILESKRLALQTCLGKLTPENRELLEIRYENQRGGMSRLAEETGRSRASLRVTLSRLRASLRQCIRSTMMVERGAR</sequence>
<proteinExistence type="inferred from homology"/>
<name>A0ABW2LBP1_9BACT</name>
<dbReference type="InterPro" id="IPR036388">
    <property type="entry name" value="WH-like_DNA-bd_sf"/>
</dbReference>